<evidence type="ECO:0000256" key="1">
    <source>
        <dbReference type="ARBA" id="ARBA00004394"/>
    </source>
</evidence>
<dbReference type="OrthoDB" id="49016at2759"/>
<evidence type="ECO:0000313" key="10">
    <source>
        <dbReference type="EMBL" id="ODQ80127.1"/>
    </source>
</evidence>
<dbReference type="GO" id="GO:0006886">
    <property type="term" value="P:intracellular protein transport"/>
    <property type="evidence" value="ECO:0007669"/>
    <property type="project" value="EnsemblFungi"/>
</dbReference>
<dbReference type="SUPFAM" id="SSF81811">
    <property type="entry name" value="Helical domain of Sec23/24"/>
    <property type="match status" value="1"/>
</dbReference>
<dbReference type="InterPro" id="IPR036465">
    <property type="entry name" value="vWFA_dom_sf"/>
</dbReference>
<dbReference type="Gene3D" id="3.40.50.410">
    <property type="entry name" value="von Willebrand factor, type A domain"/>
    <property type="match status" value="1"/>
</dbReference>
<keyword evidence="4" id="KW-0653">Protein transport</keyword>
<sequence length="927" mass="100766">MSYFPSPDALATNLQNVSLDAKPKKKRAARAFHTDMNPPVPVVDARVFSPSLSHNAFQANPQNAMLSSLGTSSMFQANPSTNANAMLQPQGNSFNLMLQGNSQSIDPAPGFAAGSAGSVFSTIPELGHQQSQPYEPELTLSIPDQRRAAQQEYASTTFNSFRNIVPPVAGTQFTAVDENSAAPRHARLSLYCVPATEKVREAARLPLGVVLRPFARTAHGDAPVPVVDLRDIGGPPRCNRCRTYINPMMQHTADYKFVCNVCQFASPQPQGYSAALDASGIRVDYYQRPELSRGVVDFLVPDAYNADPETPPQPLHHVFLIDVSQESVARGMPELAAEAIRATLYDMDSGACQLPEGTRVAIITFDQKIHFYNLSESLTTPAVAVMADLEDPFLPFFGGLFADARASSAIIDATLVAIENARSRYTVPEPAFGAALTCATHALAQVGGGKITALLAARATWGPGKLRLKTDQGTDTFTPESSYFKDLTATMLKSNVGVDLIVAATASVDLINPGTLVARTGGQTRLYQNLHSTRDARAFVADFQRGVLGTRGYQAQLKVRCSNGLQVKRYYVFNGDKDAGTDPMIPIVHLDQTISVLFTYDGKLDAKTDAHFQAAMLYTSARGERRVRVINMVASVSERVNDVFAFADQDTVLALLVRDNLTTIPPNTVAQLRELTNTKLVNIYAQYRALLTQSVSSSSQFIFPESLKTLAAYVLAFQKSRALRDGTNGDARIAQMLEFNFMPLATVTLRLYPQIYAVHDLAAGECARGEPFMVPQPVRASSAHIAYGGCYLAFDGDRALLWIHDQVNPLLLQDLFGPTVQAIGDIDPLMDEVPDAGTEISAQVRALVAHFAVRAGRSFQAVQVARVGIDAAEHDFRAMLVEDATHDKLMAYGEYLGHLHRAIKTKLDSETKGDQDVGFLGQRFGVH</sequence>
<feature type="domain" description="Sec23/Sec24 trunk" evidence="7">
    <location>
        <begin position="312"/>
        <end position="546"/>
    </location>
</feature>
<dbReference type="GO" id="GO:0000139">
    <property type="term" value="C:Golgi membrane"/>
    <property type="evidence" value="ECO:0007669"/>
    <property type="project" value="UniProtKB-SubCell"/>
</dbReference>
<dbReference type="Gene3D" id="2.30.30.380">
    <property type="entry name" value="Zn-finger domain of Sec23/24"/>
    <property type="match status" value="1"/>
</dbReference>
<dbReference type="SUPFAM" id="SSF53300">
    <property type="entry name" value="vWA-like"/>
    <property type="match status" value="1"/>
</dbReference>
<gene>
    <name evidence="10" type="ORF">BABINDRAFT_161114</name>
</gene>
<dbReference type="InterPro" id="IPR006895">
    <property type="entry name" value="Znf_Sec23_Sec24"/>
</dbReference>
<dbReference type="InterPro" id="IPR006896">
    <property type="entry name" value="Sec23/24_trunk_dom"/>
</dbReference>
<dbReference type="Gene3D" id="1.20.120.730">
    <property type="entry name" value="Sec23/Sec24 helical domain"/>
    <property type="match status" value="1"/>
</dbReference>
<dbReference type="GO" id="GO:0000149">
    <property type="term" value="F:SNARE binding"/>
    <property type="evidence" value="ECO:0007669"/>
    <property type="project" value="TreeGrafter"/>
</dbReference>
<evidence type="ECO:0000313" key="11">
    <source>
        <dbReference type="Proteomes" id="UP000094336"/>
    </source>
</evidence>
<evidence type="ECO:0000256" key="2">
    <source>
        <dbReference type="ARBA" id="ARBA00008334"/>
    </source>
</evidence>
<dbReference type="PANTHER" id="PTHR13803">
    <property type="entry name" value="SEC24-RELATED PROTEIN"/>
    <property type="match status" value="1"/>
</dbReference>
<keyword evidence="5" id="KW-0333">Golgi apparatus</keyword>
<dbReference type="Pfam" id="PF04815">
    <property type="entry name" value="Sec23_helical"/>
    <property type="match status" value="1"/>
</dbReference>
<dbReference type="Pfam" id="PF04811">
    <property type="entry name" value="Sec23_trunk"/>
    <property type="match status" value="1"/>
</dbReference>
<dbReference type="AlphaFoldDB" id="A0A1E3QT76"/>
<evidence type="ECO:0000256" key="5">
    <source>
        <dbReference type="ARBA" id="ARBA00023034"/>
    </source>
</evidence>
<dbReference type="GeneID" id="30146511"/>
<dbReference type="GO" id="GO:0008270">
    <property type="term" value="F:zinc ion binding"/>
    <property type="evidence" value="ECO:0007669"/>
    <property type="project" value="InterPro"/>
</dbReference>
<dbReference type="GO" id="GO:0030127">
    <property type="term" value="C:COPII vesicle coat"/>
    <property type="evidence" value="ECO:0007669"/>
    <property type="project" value="EnsemblFungi"/>
</dbReference>
<name>A0A1E3QT76_9ASCO</name>
<protein>
    <recommendedName>
        <fullName evidence="12">VWFA domain-containing protein</fullName>
    </recommendedName>
</protein>
<dbReference type="Gene3D" id="3.40.20.10">
    <property type="entry name" value="Severin"/>
    <property type="match status" value="1"/>
</dbReference>
<dbReference type="InterPro" id="IPR036174">
    <property type="entry name" value="Znf_Sec23_Sec24_sf"/>
</dbReference>
<dbReference type="SUPFAM" id="SSF82919">
    <property type="entry name" value="Zn-finger domain of Sec23/24"/>
    <property type="match status" value="1"/>
</dbReference>
<dbReference type="InterPro" id="IPR012990">
    <property type="entry name" value="Beta-sandwich_Sec23_24"/>
</dbReference>
<dbReference type="SUPFAM" id="SSF82754">
    <property type="entry name" value="C-terminal, gelsolin-like domain of Sec23/24"/>
    <property type="match status" value="1"/>
</dbReference>
<dbReference type="InterPro" id="IPR036180">
    <property type="entry name" value="Gelsolin-like_dom_sf"/>
</dbReference>
<comment type="similarity">
    <text evidence="2">Belongs to the SEC23/SEC24 family. SEC24 subfamily.</text>
</comment>
<dbReference type="RefSeq" id="XP_018985455.1">
    <property type="nucleotide sequence ID" value="XM_019128658.1"/>
</dbReference>
<organism evidence="10 11">
    <name type="scientific">Babjeviella inositovora NRRL Y-12698</name>
    <dbReference type="NCBI Taxonomy" id="984486"/>
    <lineage>
        <taxon>Eukaryota</taxon>
        <taxon>Fungi</taxon>
        <taxon>Dikarya</taxon>
        <taxon>Ascomycota</taxon>
        <taxon>Saccharomycotina</taxon>
        <taxon>Pichiomycetes</taxon>
        <taxon>Serinales incertae sedis</taxon>
        <taxon>Babjeviella</taxon>
    </lineage>
</organism>
<keyword evidence="3" id="KW-0813">Transport</keyword>
<evidence type="ECO:0000259" key="9">
    <source>
        <dbReference type="Pfam" id="PF08033"/>
    </source>
</evidence>
<dbReference type="Pfam" id="PF08033">
    <property type="entry name" value="Sec23_BS"/>
    <property type="match status" value="1"/>
</dbReference>
<reference evidence="11" key="1">
    <citation type="submission" date="2016-05" db="EMBL/GenBank/DDBJ databases">
        <title>Comparative genomics of biotechnologically important yeasts.</title>
        <authorList>
            <consortium name="DOE Joint Genome Institute"/>
            <person name="Riley R."/>
            <person name="Haridas S."/>
            <person name="Wolfe K.H."/>
            <person name="Lopes M.R."/>
            <person name="Hittinger C.T."/>
            <person name="Goker M."/>
            <person name="Salamov A."/>
            <person name="Wisecaver J."/>
            <person name="Long T.M."/>
            <person name="Aerts A.L."/>
            <person name="Barry K."/>
            <person name="Choi C."/>
            <person name="Clum A."/>
            <person name="Coughlan A.Y."/>
            <person name="Deshpande S."/>
            <person name="Douglass A.P."/>
            <person name="Hanson S.J."/>
            <person name="Klenk H.-P."/>
            <person name="Labutti K."/>
            <person name="Lapidus A."/>
            <person name="Lindquist E."/>
            <person name="Lipzen A."/>
            <person name="Meier-Kolthoff J.P."/>
            <person name="Ohm R.A."/>
            <person name="Otillar R.P."/>
            <person name="Pangilinan J."/>
            <person name="Peng Y."/>
            <person name="Rokas A."/>
            <person name="Rosa C.A."/>
            <person name="Scheuner C."/>
            <person name="Sibirny A.A."/>
            <person name="Slot J.C."/>
            <person name="Stielow J.B."/>
            <person name="Sun H."/>
            <person name="Kurtzman C.P."/>
            <person name="Blackwell M."/>
            <person name="Grigoriev I.V."/>
            <person name="Jeffries T.W."/>
        </authorList>
    </citation>
    <scope>NUCLEOTIDE SEQUENCE [LARGE SCALE GENOMIC DNA]</scope>
    <source>
        <strain evidence="11">NRRL Y-12698</strain>
    </source>
</reference>
<dbReference type="InterPro" id="IPR029006">
    <property type="entry name" value="ADF-H/Gelsolin-like_dom_sf"/>
</dbReference>
<feature type="domain" description="Sec23/Sec24 helical" evidence="8">
    <location>
        <begin position="648"/>
        <end position="746"/>
    </location>
</feature>
<proteinExistence type="inferred from homology"/>
<keyword evidence="11" id="KW-1185">Reference proteome</keyword>
<evidence type="ECO:0000259" key="7">
    <source>
        <dbReference type="Pfam" id="PF04811"/>
    </source>
</evidence>
<dbReference type="SUPFAM" id="SSF81995">
    <property type="entry name" value="beta-sandwich domain of Sec23/24"/>
    <property type="match status" value="1"/>
</dbReference>
<dbReference type="InterPro" id="IPR036175">
    <property type="entry name" value="Sec23/24_helical_dom_sf"/>
</dbReference>
<dbReference type="EMBL" id="KV454430">
    <property type="protein sequence ID" value="ODQ80127.1"/>
    <property type="molecule type" value="Genomic_DNA"/>
</dbReference>
<evidence type="ECO:0000256" key="3">
    <source>
        <dbReference type="ARBA" id="ARBA00022448"/>
    </source>
</evidence>
<dbReference type="Gene3D" id="2.60.40.1670">
    <property type="entry name" value="beta-sandwich domain of Sec23/24"/>
    <property type="match status" value="1"/>
</dbReference>
<dbReference type="GO" id="GO:0070971">
    <property type="term" value="C:endoplasmic reticulum exit site"/>
    <property type="evidence" value="ECO:0007669"/>
    <property type="project" value="TreeGrafter"/>
</dbReference>
<dbReference type="Proteomes" id="UP000094336">
    <property type="component" value="Unassembled WGS sequence"/>
</dbReference>
<dbReference type="PANTHER" id="PTHR13803:SF4">
    <property type="entry name" value="SECRETORY 24CD, ISOFORM C"/>
    <property type="match status" value="1"/>
</dbReference>
<dbReference type="GO" id="GO:0090110">
    <property type="term" value="P:COPII-coated vesicle cargo loading"/>
    <property type="evidence" value="ECO:0007669"/>
    <property type="project" value="EnsemblFungi"/>
</dbReference>
<dbReference type="STRING" id="984486.A0A1E3QT76"/>
<evidence type="ECO:0000256" key="4">
    <source>
        <dbReference type="ARBA" id="ARBA00022927"/>
    </source>
</evidence>
<evidence type="ECO:0008006" key="12">
    <source>
        <dbReference type="Google" id="ProtNLM"/>
    </source>
</evidence>
<dbReference type="InterPro" id="IPR050550">
    <property type="entry name" value="SEC23_SEC24_subfamily"/>
</dbReference>
<dbReference type="InterPro" id="IPR006900">
    <property type="entry name" value="Sec23/24_helical_dom"/>
</dbReference>
<accession>A0A1E3QT76</accession>
<evidence type="ECO:0000259" key="6">
    <source>
        <dbReference type="Pfam" id="PF04810"/>
    </source>
</evidence>
<dbReference type="Pfam" id="PF04810">
    <property type="entry name" value="zf-Sec23_Sec24"/>
    <property type="match status" value="1"/>
</dbReference>
<evidence type="ECO:0000259" key="8">
    <source>
        <dbReference type="Pfam" id="PF04815"/>
    </source>
</evidence>
<feature type="domain" description="Sec23/Sec24 beta-sandwich" evidence="9">
    <location>
        <begin position="552"/>
        <end position="636"/>
    </location>
</feature>
<comment type="subcellular location">
    <subcellularLocation>
        <location evidence="1">Golgi apparatus membrane</location>
    </subcellularLocation>
</comment>
<feature type="domain" description="Zinc finger Sec23/Sec24-type" evidence="6">
    <location>
        <begin position="235"/>
        <end position="272"/>
    </location>
</feature>